<proteinExistence type="predicted"/>
<dbReference type="KEGG" id="dsc:ABOD76_09620"/>
<reference evidence="1" key="1">
    <citation type="submission" date="2024-06" db="EMBL/GenBank/DDBJ databases">
        <title>Draft Genome Sequence of Deinococcus sonorensis Type Strain KR-87, a Biofilm Producing Representative of the Genus Deinococcus.</title>
        <authorList>
            <person name="Boren L.S."/>
            <person name="Grosso R.A."/>
            <person name="Hugenberg-Cox A.N."/>
            <person name="Hill J.T.E."/>
            <person name="Albert C.M."/>
            <person name="Tuohy J.M."/>
        </authorList>
    </citation>
    <scope>NUCLEOTIDE SEQUENCE</scope>
    <source>
        <strain evidence="1">KR-87</strain>
    </source>
</reference>
<dbReference type="InterPro" id="IPR050218">
    <property type="entry name" value="LptD"/>
</dbReference>
<protein>
    <recommendedName>
        <fullName evidence="2">LPS-assembly protein LptD</fullName>
    </recommendedName>
</protein>
<dbReference type="PANTHER" id="PTHR30189">
    <property type="entry name" value="LPS-ASSEMBLY PROTEIN"/>
    <property type="match status" value="1"/>
</dbReference>
<dbReference type="AlphaFoldDB" id="A0AAU7UDG8"/>
<evidence type="ECO:0000313" key="1">
    <source>
        <dbReference type="EMBL" id="XBV86546.1"/>
    </source>
</evidence>
<dbReference type="GO" id="GO:0009279">
    <property type="term" value="C:cell outer membrane"/>
    <property type="evidence" value="ECO:0007669"/>
    <property type="project" value="TreeGrafter"/>
</dbReference>
<name>A0AAU7UDG8_9DEIO</name>
<organism evidence="1">
    <name type="scientific">Deinococcus sonorensis KR-87</name>
    <dbReference type="NCBI Taxonomy" id="694439"/>
    <lineage>
        <taxon>Bacteria</taxon>
        <taxon>Thermotogati</taxon>
        <taxon>Deinococcota</taxon>
        <taxon>Deinococci</taxon>
        <taxon>Deinococcales</taxon>
        <taxon>Deinococcaceae</taxon>
        <taxon>Deinococcus</taxon>
    </lineage>
</organism>
<dbReference type="GO" id="GO:1990351">
    <property type="term" value="C:transporter complex"/>
    <property type="evidence" value="ECO:0007669"/>
    <property type="project" value="TreeGrafter"/>
</dbReference>
<dbReference type="PANTHER" id="PTHR30189:SF1">
    <property type="entry name" value="LPS-ASSEMBLY PROTEIN LPTD"/>
    <property type="match status" value="1"/>
</dbReference>
<evidence type="ECO:0008006" key="2">
    <source>
        <dbReference type="Google" id="ProtNLM"/>
    </source>
</evidence>
<gene>
    <name evidence="1" type="ORF">ABOD76_09620</name>
</gene>
<accession>A0AAU7UDG8</accession>
<dbReference type="EMBL" id="CP158299">
    <property type="protein sequence ID" value="XBV86546.1"/>
    <property type="molecule type" value="Genomic_DNA"/>
</dbReference>
<sequence length="897" mass="95410">MSGRLRRWLVLGIAVLGLVLGAAQARTVRIVTADRLELRTVDEQEIVVISGDRVELRVDDDVIVAGRVEYNRTTRTLTLIGDGSYVSQQNGSRQVLRGNDLVVDLSSQALTGEDVLVSDASLEIRGAEVQRVPGQLTAQSGYFTPCARCGRTPNDYAFRAGSILLYPGDRLVAYGATLLLADTPVLYLPVVVLPLQDQSRVPRLSVANDAVDGFTVAADLPFVVGSSALGTTLLRYYQHRSPALGFGVDLHAYAPVTGVDRLDLYGLASPRPLVSGNDADGNTVYTAQPGYEYDLNFSVKGSLNLASTASGLTYQLTATRADIGRSADDPERGVTNVNGTASADLGGVNLQANYVDRLGPAPTTSLPTVLRRPEVVIDPKPYQLGKLSADFRVTLGRYTAASNPLSRSASAQGLNFSTSRLEENHVITYTATPWKNATFSFSNTFTGRYYLTGARVVDLNIGGSLTQTFSVSNTVRLGYVYSRLEGTSPFAFDAVYSRAPSGVLSTDVSVSPATGATVTAAQSYDFVQPRQRQQAASIGVSVQKAPVSFSLNLKPNFFRAVLESVDVNAVVGQNLPLVVGLRAGYTELGGPGTLALTADAIGGPRSNTFGVTLNYDLKQHLLSSVNLRANALSTQDAVLNPVAFSASETINLQTPTQLSSLNGTASVTWRDLVFSSAHSLTLPAGNRGSDTLNFSVSNVAGSLLSWRLNYGGPYDLTRLGWTTPALTGNVSATRPGQRLSAQVTVSLPGLDQNLVELSNASVAATYNFGSRASLNGGAYYARTRSGTGTAAQQITDSLTFQPLTLTLALGKLTRPDAYLSTTLRQTLTWQNGVLQAPGRLEPIVLLTVDRCCWALQVELNPVDRRFRIGIGLPGSAVLTAFEADPNGPSVPLLQPNP</sequence>
<dbReference type="RefSeq" id="WP_350244618.1">
    <property type="nucleotide sequence ID" value="NZ_CP158299.1"/>
</dbReference>